<dbReference type="Gene3D" id="1.10.238.10">
    <property type="entry name" value="EF-hand"/>
    <property type="match status" value="2"/>
</dbReference>
<dbReference type="PROSITE" id="PS50222">
    <property type="entry name" value="EF_HAND_2"/>
    <property type="match status" value="3"/>
</dbReference>
<proteinExistence type="predicted"/>
<evidence type="ECO:0000256" key="3">
    <source>
        <dbReference type="ARBA" id="ARBA00022837"/>
    </source>
</evidence>
<dbReference type="EMBL" id="CAJNOH010000417">
    <property type="protein sequence ID" value="CAF1033595.1"/>
    <property type="molecule type" value="Genomic_DNA"/>
</dbReference>
<keyword evidence="2" id="KW-0677">Repeat</keyword>
<reference evidence="5" key="1">
    <citation type="submission" date="2021-02" db="EMBL/GenBank/DDBJ databases">
        <authorList>
            <person name="Nowell W R."/>
        </authorList>
    </citation>
    <scope>NUCLEOTIDE SEQUENCE</scope>
</reference>
<dbReference type="InterPro" id="IPR018247">
    <property type="entry name" value="EF_Hand_1_Ca_BS"/>
</dbReference>
<accession>A0A814J7J8</accession>
<organism evidence="5 7">
    <name type="scientific">Rotaria sordida</name>
    <dbReference type="NCBI Taxonomy" id="392033"/>
    <lineage>
        <taxon>Eukaryota</taxon>
        <taxon>Metazoa</taxon>
        <taxon>Spiralia</taxon>
        <taxon>Gnathifera</taxon>
        <taxon>Rotifera</taxon>
        <taxon>Eurotatoria</taxon>
        <taxon>Bdelloidea</taxon>
        <taxon>Philodinida</taxon>
        <taxon>Philodinidae</taxon>
        <taxon>Rotaria</taxon>
    </lineage>
</organism>
<dbReference type="SUPFAM" id="SSF47473">
    <property type="entry name" value="EF-hand"/>
    <property type="match status" value="1"/>
</dbReference>
<dbReference type="EMBL" id="CAJNOL010000699">
    <property type="protein sequence ID" value="CAF1170058.1"/>
    <property type="molecule type" value="Genomic_DNA"/>
</dbReference>
<evidence type="ECO:0000259" key="4">
    <source>
        <dbReference type="PROSITE" id="PS50222"/>
    </source>
</evidence>
<name>A0A814J7J8_9BILA</name>
<protein>
    <recommendedName>
        <fullName evidence="4">EF-hand domain-containing protein</fullName>
    </recommendedName>
</protein>
<dbReference type="PROSITE" id="PS00018">
    <property type="entry name" value="EF_HAND_1"/>
    <property type="match status" value="2"/>
</dbReference>
<dbReference type="Proteomes" id="UP000663854">
    <property type="component" value="Unassembled WGS sequence"/>
</dbReference>
<comment type="caution">
    <text evidence="5">The sequence shown here is derived from an EMBL/GenBank/DDBJ whole genome shotgun (WGS) entry which is preliminary data.</text>
</comment>
<dbReference type="PANTHER" id="PTHR45942">
    <property type="entry name" value="PROTEIN PHOSPATASE 3 REGULATORY SUBUNIT B ALPHA ISOFORM TYPE 1"/>
    <property type="match status" value="1"/>
</dbReference>
<keyword evidence="1" id="KW-0479">Metal-binding</keyword>
<dbReference type="Pfam" id="PF13499">
    <property type="entry name" value="EF-hand_7"/>
    <property type="match status" value="1"/>
</dbReference>
<dbReference type="SMART" id="SM00054">
    <property type="entry name" value="EFh"/>
    <property type="match status" value="4"/>
</dbReference>
<feature type="domain" description="EF-hand" evidence="4">
    <location>
        <begin position="113"/>
        <end position="148"/>
    </location>
</feature>
<dbReference type="InterPro" id="IPR002048">
    <property type="entry name" value="EF_hand_dom"/>
</dbReference>
<dbReference type="GO" id="GO:0005509">
    <property type="term" value="F:calcium ion binding"/>
    <property type="evidence" value="ECO:0007669"/>
    <property type="project" value="InterPro"/>
</dbReference>
<evidence type="ECO:0000256" key="2">
    <source>
        <dbReference type="ARBA" id="ARBA00022737"/>
    </source>
</evidence>
<keyword evidence="8" id="KW-1185">Reference proteome</keyword>
<sequence length="200" mass="23444">MDKTSKISGSLSKNKKITVALSPKLFAFGGGTKPVSQLLFNKYDTDKNGVISMDELRFLCYDMGYFLSNTQLDWARTFIDKDGSGGINYKEFSSWWQNSSRFEHLLLSDEQFNKLQQITQLYRSYDKKNQGQLDKKQFKELFQELVRKKIMEENQANQFDEIDRSQDGKINFNEFVAWFYDQGVLEKMGILTQKKDQQEN</sequence>
<gene>
    <name evidence="6" type="ORF">JXQ802_LOCUS22744</name>
    <name evidence="5" type="ORF">PYM288_LOCUS16269</name>
</gene>
<dbReference type="Proteomes" id="UP000663870">
    <property type="component" value="Unassembled WGS sequence"/>
</dbReference>
<evidence type="ECO:0000256" key="1">
    <source>
        <dbReference type="ARBA" id="ARBA00022723"/>
    </source>
</evidence>
<feature type="domain" description="EF-hand" evidence="4">
    <location>
        <begin position="150"/>
        <end position="185"/>
    </location>
</feature>
<evidence type="ECO:0000313" key="8">
    <source>
        <dbReference type="Proteomes" id="UP000663870"/>
    </source>
</evidence>
<evidence type="ECO:0000313" key="5">
    <source>
        <dbReference type="EMBL" id="CAF1033595.1"/>
    </source>
</evidence>
<evidence type="ECO:0000313" key="6">
    <source>
        <dbReference type="EMBL" id="CAF1170058.1"/>
    </source>
</evidence>
<feature type="domain" description="EF-hand" evidence="4">
    <location>
        <begin position="31"/>
        <end position="66"/>
    </location>
</feature>
<keyword evidence="3" id="KW-0106">Calcium</keyword>
<dbReference type="InterPro" id="IPR011992">
    <property type="entry name" value="EF-hand-dom_pair"/>
</dbReference>
<dbReference type="AlphaFoldDB" id="A0A814J7J8"/>
<dbReference type="Pfam" id="PF13405">
    <property type="entry name" value="EF-hand_6"/>
    <property type="match status" value="1"/>
</dbReference>
<evidence type="ECO:0000313" key="7">
    <source>
        <dbReference type="Proteomes" id="UP000663854"/>
    </source>
</evidence>